<reference evidence="3 4" key="1">
    <citation type="journal article" date="2013" name="BMC Genomics">
        <title>The genome and transcriptome of the pine saprophyte Ophiostoma piceae, and a comparison with the bark beetle-associated pine pathogen Grosmannia clavigera.</title>
        <authorList>
            <person name="Haridas S."/>
            <person name="Wang Y."/>
            <person name="Lim L."/>
            <person name="Massoumi Alamouti S."/>
            <person name="Jackman S."/>
            <person name="Docking R."/>
            <person name="Robertson G."/>
            <person name="Birol I."/>
            <person name="Bohlmann J."/>
            <person name="Breuil C."/>
        </authorList>
    </citation>
    <scope>NUCLEOTIDE SEQUENCE [LARGE SCALE GENOMIC DNA]</scope>
    <source>
        <strain evidence="3 4">UAMH 11346</strain>
    </source>
</reference>
<feature type="chain" id="PRO_5004507051" evidence="2">
    <location>
        <begin position="24"/>
        <end position="283"/>
    </location>
</feature>
<keyword evidence="2" id="KW-0732">Signal</keyword>
<evidence type="ECO:0000256" key="2">
    <source>
        <dbReference type="SAM" id="SignalP"/>
    </source>
</evidence>
<feature type="region of interest" description="Disordered" evidence="1">
    <location>
        <begin position="228"/>
        <end position="253"/>
    </location>
</feature>
<evidence type="ECO:0000256" key="1">
    <source>
        <dbReference type="SAM" id="MobiDB-lite"/>
    </source>
</evidence>
<gene>
    <name evidence="3" type="ORF">F503_04546</name>
</gene>
<dbReference type="OMA" id="SDRGAYN"/>
<dbReference type="HOGENOM" id="CLU_073096_0_0_1"/>
<dbReference type="STRING" id="1262450.S3C5X4"/>
<dbReference type="eggNOG" id="ENOG502S1JP">
    <property type="taxonomic scope" value="Eukaryota"/>
</dbReference>
<evidence type="ECO:0000313" key="4">
    <source>
        <dbReference type="Proteomes" id="UP000016923"/>
    </source>
</evidence>
<dbReference type="EMBL" id="KE148148">
    <property type="protein sequence ID" value="EPE08959.1"/>
    <property type="molecule type" value="Genomic_DNA"/>
</dbReference>
<dbReference type="Proteomes" id="UP000016923">
    <property type="component" value="Unassembled WGS sequence"/>
</dbReference>
<protein>
    <submittedName>
        <fullName evidence="3">Wd40 repeat-like protein</fullName>
    </submittedName>
</protein>
<name>S3C5X4_OPHP1</name>
<evidence type="ECO:0000313" key="3">
    <source>
        <dbReference type="EMBL" id="EPE08959.1"/>
    </source>
</evidence>
<dbReference type="AlphaFoldDB" id="S3C5X4"/>
<dbReference type="VEuPathDB" id="FungiDB:F503_04546"/>
<accession>S3C5X4</accession>
<sequence>MHRQQNQRASSLVVLLFAAAVEALSFTVFGGQVYTPGFAIVDSPQPGTPLGGDYLQVAIDVTANGMLPLPQDIASDSPSLIRNITMFLSSYDTKHNFTISNGTASTDAAALGPILYQEQGSTVKHVNWVWPDCLVGSGQPVALDSARGVYNISIRQSFRLNDVDHYTIFDLPISVTNTISSSTAKTSAGTRPSCSELENPLLSPEQINATAANTVGLFLAPGGSTQVDVKGTSDDATGTGLGPSRPEAKPIDGLGSTASRSLVPPSFVVSVVGLMAIVLCVSV</sequence>
<dbReference type="OrthoDB" id="3267335at2759"/>
<feature type="signal peptide" evidence="2">
    <location>
        <begin position="1"/>
        <end position="23"/>
    </location>
</feature>
<organism evidence="3 4">
    <name type="scientific">Ophiostoma piceae (strain UAMH 11346)</name>
    <name type="common">Sap stain fungus</name>
    <dbReference type="NCBI Taxonomy" id="1262450"/>
    <lineage>
        <taxon>Eukaryota</taxon>
        <taxon>Fungi</taxon>
        <taxon>Dikarya</taxon>
        <taxon>Ascomycota</taxon>
        <taxon>Pezizomycotina</taxon>
        <taxon>Sordariomycetes</taxon>
        <taxon>Sordariomycetidae</taxon>
        <taxon>Ophiostomatales</taxon>
        <taxon>Ophiostomataceae</taxon>
        <taxon>Ophiostoma</taxon>
    </lineage>
</organism>
<keyword evidence="4" id="KW-1185">Reference proteome</keyword>
<proteinExistence type="predicted"/>